<feature type="region of interest" description="Disordered" evidence="1">
    <location>
        <begin position="118"/>
        <end position="162"/>
    </location>
</feature>
<dbReference type="EMBL" id="CADCTW010000195">
    <property type="protein sequence ID" value="CAA9359084.1"/>
    <property type="molecule type" value="Genomic_DNA"/>
</dbReference>
<accession>A0A6J4MH00</accession>
<gene>
    <name evidence="2" type="ORF">AVDCRST_MAG68-4254</name>
</gene>
<sequence length="201" mass="20948">ATPAPPTYSSPATPTGTGHPPASSTYTRVFATGRPIGTPPRPSSTASTRPLTAVAASEGPYRLWSSTRGSRSRKRRATAPGSASPPHSTRRSATHPPIPGCSSSTCSIDGTRFTVPIRSRRITATSASGSRCPSGPAITTRAPASSGRNTSRTEPSKLSDVLHSTASSAPIFHAASPHDSRFTRLPWVFITPLGRPVEPEV</sequence>
<protein>
    <submittedName>
        <fullName evidence="2">Uncharacterized protein</fullName>
    </submittedName>
</protein>
<feature type="compositionally biased region" description="Polar residues" evidence="1">
    <location>
        <begin position="122"/>
        <end position="131"/>
    </location>
</feature>
<organism evidence="2">
    <name type="scientific">uncultured Gemmatimonadota bacterium</name>
    <dbReference type="NCBI Taxonomy" id="203437"/>
    <lineage>
        <taxon>Bacteria</taxon>
        <taxon>Pseudomonadati</taxon>
        <taxon>Gemmatimonadota</taxon>
        <taxon>environmental samples</taxon>
    </lineage>
</organism>
<feature type="compositionally biased region" description="Low complexity" evidence="1">
    <location>
        <begin position="43"/>
        <end position="53"/>
    </location>
</feature>
<feature type="region of interest" description="Disordered" evidence="1">
    <location>
        <begin position="1"/>
        <end position="106"/>
    </location>
</feature>
<proteinExistence type="predicted"/>
<reference evidence="2" key="1">
    <citation type="submission" date="2020-02" db="EMBL/GenBank/DDBJ databases">
        <authorList>
            <person name="Meier V. D."/>
        </authorList>
    </citation>
    <scope>NUCLEOTIDE SEQUENCE</scope>
    <source>
        <strain evidence="2">AVDCRST_MAG68</strain>
    </source>
</reference>
<evidence type="ECO:0000313" key="2">
    <source>
        <dbReference type="EMBL" id="CAA9359084.1"/>
    </source>
</evidence>
<name>A0A6J4MH00_9BACT</name>
<evidence type="ECO:0000256" key="1">
    <source>
        <dbReference type="SAM" id="MobiDB-lite"/>
    </source>
</evidence>
<feature type="compositionally biased region" description="Low complexity" evidence="1">
    <location>
        <begin position="9"/>
        <end position="25"/>
    </location>
</feature>
<feature type="compositionally biased region" description="Polar residues" evidence="1">
    <location>
        <begin position="142"/>
        <end position="153"/>
    </location>
</feature>
<feature type="non-terminal residue" evidence="2">
    <location>
        <position position="1"/>
    </location>
</feature>
<dbReference type="AlphaFoldDB" id="A0A6J4MH00"/>